<accession>A0AAW8R1B7</accession>
<dbReference type="PANTHER" id="PTHR10655">
    <property type="entry name" value="LYSOPHOSPHOLIPASE-RELATED"/>
    <property type="match status" value="1"/>
</dbReference>
<keyword evidence="5" id="KW-1185">Reference proteome</keyword>
<organism evidence="4 5">
    <name type="scientific">Brumicola blandensis</name>
    <dbReference type="NCBI Taxonomy" id="3075611"/>
    <lineage>
        <taxon>Bacteria</taxon>
        <taxon>Pseudomonadati</taxon>
        <taxon>Pseudomonadota</taxon>
        <taxon>Gammaproteobacteria</taxon>
        <taxon>Alteromonadales</taxon>
        <taxon>Alteromonadaceae</taxon>
        <taxon>Brumicola</taxon>
    </lineage>
</organism>
<evidence type="ECO:0000313" key="5">
    <source>
        <dbReference type="Proteomes" id="UP001249020"/>
    </source>
</evidence>
<dbReference type="RefSeq" id="WP_311360866.1">
    <property type="nucleotide sequence ID" value="NZ_JAVRIE010000002.1"/>
</dbReference>
<evidence type="ECO:0000259" key="3">
    <source>
        <dbReference type="Pfam" id="PF02230"/>
    </source>
</evidence>
<sequence>MSDALLPSVVIPAKAEHKATIIWLHGLGDSGNGFAPIAPELKLPDELGVKFVFPHAPIRPVTINNGMEMRAWYDIKSMDMDSRADLEGVLDSSQRVEKLIEAEIASGIDASKIMLIGFSQGGVISLHLGTRIKHRLAGIVALSTYMCAPNTLQTEKSVENQDTPVFFAHGQQDEVVPLFLGNSAYQTMKQNDYNVIWKEYVMQHNVCMPEIVDISKFIQDHLGAK</sequence>
<evidence type="ECO:0000313" key="4">
    <source>
        <dbReference type="EMBL" id="MDT0582082.1"/>
    </source>
</evidence>
<dbReference type="InterPro" id="IPR003140">
    <property type="entry name" value="PLipase/COase/thioEstase"/>
</dbReference>
<keyword evidence="2 4" id="KW-0378">Hydrolase</keyword>
<dbReference type="PANTHER" id="PTHR10655:SF17">
    <property type="entry name" value="LYSOPHOSPHOLIPASE-LIKE PROTEIN 1"/>
    <property type="match status" value="1"/>
</dbReference>
<reference evidence="4 5" key="1">
    <citation type="submission" date="2023-09" db="EMBL/GenBank/DDBJ databases">
        <authorList>
            <person name="Rey-Velasco X."/>
        </authorList>
    </citation>
    <scope>NUCLEOTIDE SEQUENCE [LARGE SCALE GENOMIC DNA]</scope>
    <source>
        <strain evidence="4 5">W409</strain>
    </source>
</reference>
<comment type="caution">
    <text evidence="4">The sequence shown here is derived from an EMBL/GenBank/DDBJ whole genome shotgun (WGS) entry which is preliminary data.</text>
</comment>
<dbReference type="GO" id="GO:0016787">
    <property type="term" value="F:hydrolase activity"/>
    <property type="evidence" value="ECO:0007669"/>
    <property type="project" value="UniProtKB-KW"/>
</dbReference>
<feature type="domain" description="Phospholipase/carboxylesterase/thioesterase" evidence="3">
    <location>
        <begin position="9"/>
        <end position="221"/>
    </location>
</feature>
<dbReference type="AlphaFoldDB" id="A0AAW8R1B7"/>
<protein>
    <submittedName>
        <fullName evidence="4">Dienelactone hydrolase family protein</fullName>
    </submittedName>
</protein>
<evidence type="ECO:0000256" key="1">
    <source>
        <dbReference type="ARBA" id="ARBA00006499"/>
    </source>
</evidence>
<dbReference type="InterPro" id="IPR050565">
    <property type="entry name" value="LYPA1-2/EST-like"/>
</dbReference>
<dbReference type="EMBL" id="JAVRIE010000002">
    <property type="protein sequence ID" value="MDT0582082.1"/>
    <property type="molecule type" value="Genomic_DNA"/>
</dbReference>
<gene>
    <name evidence="4" type="ORF">RM544_06000</name>
</gene>
<name>A0AAW8R1B7_9ALTE</name>
<comment type="similarity">
    <text evidence="1">Belongs to the AB hydrolase superfamily. AB hydrolase 2 family.</text>
</comment>
<dbReference type="InterPro" id="IPR029058">
    <property type="entry name" value="AB_hydrolase_fold"/>
</dbReference>
<dbReference type="SUPFAM" id="SSF53474">
    <property type="entry name" value="alpha/beta-Hydrolases"/>
    <property type="match status" value="1"/>
</dbReference>
<dbReference type="Pfam" id="PF02230">
    <property type="entry name" value="Abhydrolase_2"/>
    <property type="match status" value="1"/>
</dbReference>
<dbReference type="Gene3D" id="3.40.50.1820">
    <property type="entry name" value="alpha/beta hydrolase"/>
    <property type="match status" value="1"/>
</dbReference>
<dbReference type="Proteomes" id="UP001249020">
    <property type="component" value="Unassembled WGS sequence"/>
</dbReference>
<evidence type="ECO:0000256" key="2">
    <source>
        <dbReference type="ARBA" id="ARBA00022801"/>
    </source>
</evidence>
<proteinExistence type="inferred from homology"/>